<accession>A0AAW4N5S3</accession>
<sequence length="102" mass="12054">MGLLSDIFDFLSSFNEGSYIDDAKDWGDKIWNKSINKKSASLYLYLVNDCLYKRMRIVFYDGNIANVTNEDDRGWTYSEKKLTCSQRRQLNEEGLIEIKRYD</sequence>
<comment type="caution">
    <text evidence="1">The sequence shown here is derived from an EMBL/GenBank/DDBJ whole genome shotgun (WGS) entry which is preliminary data.</text>
</comment>
<evidence type="ECO:0000313" key="1">
    <source>
        <dbReference type="EMBL" id="MBV3388586.1"/>
    </source>
</evidence>
<dbReference type="AlphaFoldDB" id="A0AAW4N5S3"/>
<dbReference type="Proteomes" id="UP001196765">
    <property type="component" value="Unassembled WGS sequence"/>
</dbReference>
<organism evidence="1 2">
    <name type="scientific">Segatella copri</name>
    <dbReference type="NCBI Taxonomy" id="165179"/>
    <lineage>
        <taxon>Bacteria</taxon>
        <taxon>Pseudomonadati</taxon>
        <taxon>Bacteroidota</taxon>
        <taxon>Bacteroidia</taxon>
        <taxon>Bacteroidales</taxon>
        <taxon>Prevotellaceae</taxon>
        <taxon>Segatella</taxon>
    </lineage>
</organism>
<proteinExistence type="predicted"/>
<dbReference type="RefSeq" id="WP_118312072.1">
    <property type="nucleotide sequence ID" value="NZ_JAHOEI010000060.1"/>
</dbReference>
<dbReference type="EMBL" id="JAHOEI010000060">
    <property type="protein sequence ID" value="MBV3388586.1"/>
    <property type="molecule type" value="Genomic_DNA"/>
</dbReference>
<protein>
    <submittedName>
        <fullName evidence="1">Uncharacterized protein</fullName>
    </submittedName>
</protein>
<gene>
    <name evidence="1" type="ORF">KSW82_12655</name>
</gene>
<evidence type="ECO:0000313" key="2">
    <source>
        <dbReference type="Proteomes" id="UP001196765"/>
    </source>
</evidence>
<name>A0AAW4N5S3_9BACT</name>
<reference evidence="1" key="1">
    <citation type="submission" date="2021-06" db="EMBL/GenBank/DDBJ databases">
        <title>Collection of gut derived symbiotic bacterial strains cultured from healthy donors.</title>
        <authorList>
            <person name="Lin H."/>
            <person name="Littmann E."/>
            <person name="Pamer E.G."/>
        </authorList>
    </citation>
    <scope>NUCLEOTIDE SEQUENCE</scope>
    <source>
        <strain evidence="1">MSK.21.74</strain>
    </source>
</reference>